<sequence length="438" mass="46235">MPDMHRRRTTRRGIALAAGLALTLAACAGQGSAGDDEGSTGGDGPTKLVLWHGMTGPDGPAVQQIIDDFNASQDEVVVEPNVMPWDVLYQKVLTSLSSDDGPQVVAMSASNVPQYASKGALAPLDDFYADTYMDTSVLPDAATDAAIFDGTNYGVPLNIAPMMLYWNKDLFSAAGLDPEQPPATWDEFASMAEKLTVDENGDGKPEQYAAAFADHTTVPIWQMLLWGTGGGVVSDDATTAIVNSPESLEALEFWVEQVRDKQASPIGLSGADADKLFQTGKAAMEIVGPWMTTGFDEAGLNYGLAAPPAGPDAQVTLGDVVTFTVNAKADAAQQDAAKTFFAYWNSVESQQTWADGSGFPPTRTDIPAEDLQNPYSAVFGDPELLGSAKVYLAGVPNSGTITDSIFYPALQRVLNGDGDLTEVFTQANADIQAAIDKG</sequence>
<accession>A0A511F9T2</accession>
<organism evidence="2 4">
    <name type="scientific">Cellulomonas hominis</name>
    <dbReference type="NCBI Taxonomy" id="156981"/>
    <lineage>
        <taxon>Bacteria</taxon>
        <taxon>Bacillati</taxon>
        <taxon>Actinomycetota</taxon>
        <taxon>Actinomycetes</taxon>
        <taxon>Micrococcales</taxon>
        <taxon>Cellulomonadaceae</taxon>
        <taxon>Cellulomonas</taxon>
    </lineage>
</organism>
<dbReference type="Proteomes" id="UP000564629">
    <property type="component" value="Unassembled WGS sequence"/>
</dbReference>
<reference evidence="2 4" key="1">
    <citation type="submission" date="2019-07" db="EMBL/GenBank/DDBJ databases">
        <title>Whole genome shotgun sequence of Cellulomonas hominis NBRC 16055.</title>
        <authorList>
            <person name="Hosoyama A."/>
            <person name="Uohara A."/>
            <person name="Ohji S."/>
            <person name="Ichikawa N."/>
        </authorList>
    </citation>
    <scope>NUCLEOTIDE SEQUENCE [LARGE SCALE GENOMIC DNA]</scope>
    <source>
        <strain evidence="2 4">NBRC 16055</strain>
    </source>
</reference>
<dbReference type="EMBL" id="BJVQ01000003">
    <property type="protein sequence ID" value="GEL45314.1"/>
    <property type="molecule type" value="Genomic_DNA"/>
</dbReference>
<dbReference type="PROSITE" id="PS51257">
    <property type="entry name" value="PROKAR_LIPOPROTEIN"/>
    <property type="match status" value="1"/>
</dbReference>
<name>A0A511F9T2_9CELL</name>
<dbReference type="SUPFAM" id="SSF53850">
    <property type="entry name" value="Periplasmic binding protein-like II"/>
    <property type="match status" value="1"/>
</dbReference>
<feature type="chain" id="PRO_5038242054" evidence="1">
    <location>
        <begin position="29"/>
        <end position="438"/>
    </location>
</feature>
<reference evidence="3 5" key="2">
    <citation type="submission" date="2020-08" db="EMBL/GenBank/DDBJ databases">
        <title>Sequencing the genomes of 1000 actinobacteria strains.</title>
        <authorList>
            <person name="Klenk H.-P."/>
        </authorList>
    </citation>
    <scope>NUCLEOTIDE SEQUENCE [LARGE SCALE GENOMIC DNA]</scope>
    <source>
        <strain evidence="3 5">DSM 9581</strain>
    </source>
</reference>
<keyword evidence="4" id="KW-1185">Reference proteome</keyword>
<dbReference type="OrthoDB" id="2510110at2"/>
<dbReference type="InterPro" id="IPR006059">
    <property type="entry name" value="SBP"/>
</dbReference>
<gene>
    <name evidence="2" type="ORF">CHO01_04300</name>
    <name evidence="3" type="ORF">HNR08_002137</name>
</gene>
<dbReference type="Pfam" id="PF13416">
    <property type="entry name" value="SBP_bac_8"/>
    <property type="match status" value="1"/>
</dbReference>
<dbReference type="AlphaFoldDB" id="A0A511F9T2"/>
<dbReference type="PANTHER" id="PTHR43649">
    <property type="entry name" value="ARABINOSE-BINDING PROTEIN-RELATED"/>
    <property type="match status" value="1"/>
</dbReference>
<dbReference type="CDD" id="cd14748">
    <property type="entry name" value="PBP2_UgpB"/>
    <property type="match status" value="1"/>
</dbReference>
<keyword evidence="3" id="KW-0762">Sugar transport</keyword>
<dbReference type="Gene3D" id="3.40.190.10">
    <property type="entry name" value="Periplasmic binding protein-like II"/>
    <property type="match status" value="1"/>
</dbReference>
<dbReference type="InterPro" id="IPR050490">
    <property type="entry name" value="Bact_solute-bd_prot1"/>
</dbReference>
<dbReference type="EMBL" id="JACHDN010000001">
    <property type="protein sequence ID" value="MBB5473401.1"/>
    <property type="molecule type" value="Genomic_DNA"/>
</dbReference>
<evidence type="ECO:0000313" key="4">
    <source>
        <dbReference type="Proteomes" id="UP000321723"/>
    </source>
</evidence>
<dbReference type="RefSeq" id="WP_146832831.1">
    <property type="nucleotide sequence ID" value="NZ_BJVQ01000003.1"/>
</dbReference>
<evidence type="ECO:0000313" key="5">
    <source>
        <dbReference type="Proteomes" id="UP000564629"/>
    </source>
</evidence>
<proteinExistence type="predicted"/>
<evidence type="ECO:0000313" key="2">
    <source>
        <dbReference type="EMBL" id="GEL45314.1"/>
    </source>
</evidence>
<comment type="caution">
    <text evidence="2">The sequence shown here is derived from an EMBL/GenBank/DDBJ whole genome shotgun (WGS) entry which is preliminary data.</text>
</comment>
<protein>
    <submittedName>
        <fullName evidence="3">Multiple sugar transport system substrate-binding protein</fullName>
    </submittedName>
    <submittedName>
        <fullName evidence="2">Sugar ABC transporter substrate-binding protein</fullName>
    </submittedName>
</protein>
<evidence type="ECO:0000256" key="1">
    <source>
        <dbReference type="SAM" id="SignalP"/>
    </source>
</evidence>
<feature type="signal peptide" evidence="1">
    <location>
        <begin position="1"/>
        <end position="28"/>
    </location>
</feature>
<keyword evidence="1" id="KW-0732">Signal</keyword>
<dbReference type="Proteomes" id="UP000321723">
    <property type="component" value="Unassembled WGS sequence"/>
</dbReference>
<keyword evidence="3" id="KW-0813">Transport</keyword>
<evidence type="ECO:0000313" key="3">
    <source>
        <dbReference type="EMBL" id="MBB5473401.1"/>
    </source>
</evidence>
<dbReference type="PANTHER" id="PTHR43649:SF12">
    <property type="entry name" value="DIACETYLCHITOBIOSE BINDING PROTEIN DASA"/>
    <property type="match status" value="1"/>
</dbReference>